<dbReference type="InterPro" id="IPR009080">
    <property type="entry name" value="tRNAsynth_Ia_anticodon-bd"/>
</dbReference>
<dbReference type="Pfam" id="PF01406">
    <property type="entry name" value="tRNA-synt_1e"/>
    <property type="match status" value="1"/>
</dbReference>
<dbReference type="PANTHER" id="PTHR10890">
    <property type="entry name" value="CYSTEINYL-TRNA SYNTHETASE"/>
    <property type="match status" value="1"/>
</dbReference>
<reference evidence="14" key="1">
    <citation type="submission" date="2020-03" db="EMBL/GenBank/DDBJ databases">
        <title>Transcriptomic Profiling of the Digestive Tract of the Rat Flea, Xenopsylla cheopis, Following Blood Feeding and Infection with Yersinia pestis.</title>
        <authorList>
            <person name="Bland D.M."/>
            <person name="Martens C.A."/>
            <person name="Virtaneva K."/>
            <person name="Kanakabandi K."/>
            <person name="Long D."/>
            <person name="Rosenke R."/>
            <person name="Saturday G.A."/>
            <person name="Hoyt F.H."/>
            <person name="Bruno D.P."/>
            <person name="Ribeiro J.M.C."/>
            <person name="Hinnebusch J."/>
        </authorList>
    </citation>
    <scope>NUCLEOTIDE SEQUENCE</scope>
</reference>
<feature type="domain" description="tRNA synthetases class I catalytic" evidence="13">
    <location>
        <begin position="36"/>
        <end position="439"/>
    </location>
</feature>
<evidence type="ECO:0000259" key="13">
    <source>
        <dbReference type="Pfam" id="PF01406"/>
    </source>
</evidence>
<dbReference type="PRINTS" id="PR00983">
    <property type="entry name" value="TRNASYNTHCYS"/>
</dbReference>
<proteinExistence type="inferred from homology"/>
<keyword evidence="8" id="KW-0648">Protein biosynthesis</keyword>
<evidence type="ECO:0000256" key="4">
    <source>
        <dbReference type="ARBA" id="ARBA00022723"/>
    </source>
</evidence>
<evidence type="ECO:0000256" key="8">
    <source>
        <dbReference type="ARBA" id="ARBA00022917"/>
    </source>
</evidence>
<dbReference type="SUPFAM" id="SSF47323">
    <property type="entry name" value="Anticodon-binding domain of a subclass of class I aminoacyl-tRNA synthetases"/>
    <property type="match status" value="1"/>
</dbReference>
<evidence type="ECO:0000256" key="3">
    <source>
        <dbReference type="ARBA" id="ARBA00022598"/>
    </source>
</evidence>
<dbReference type="GO" id="GO:0005737">
    <property type="term" value="C:cytoplasm"/>
    <property type="evidence" value="ECO:0007669"/>
    <property type="project" value="TreeGrafter"/>
</dbReference>
<dbReference type="AlphaFoldDB" id="A0A6M2DE76"/>
<keyword evidence="9" id="KW-0030">Aminoacyl-tRNA synthetase</keyword>
<dbReference type="InterPro" id="IPR024909">
    <property type="entry name" value="Cys-tRNA/MSH_ligase"/>
</dbReference>
<keyword evidence="7" id="KW-0067">ATP-binding</keyword>
<evidence type="ECO:0000256" key="6">
    <source>
        <dbReference type="ARBA" id="ARBA00022833"/>
    </source>
</evidence>
<dbReference type="HAMAP" id="MF_00041">
    <property type="entry name" value="Cys_tRNA_synth"/>
    <property type="match status" value="1"/>
</dbReference>
<name>A0A6M2DE76_XENCH</name>
<evidence type="ECO:0000256" key="5">
    <source>
        <dbReference type="ARBA" id="ARBA00022741"/>
    </source>
</evidence>
<evidence type="ECO:0000256" key="7">
    <source>
        <dbReference type="ARBA" id="ARBA00022840"/>
    </source>
</evidence>
<dbReference type="GO" id="GO:0006423">
    <property type="term" value="P:cysteinyl-tRNA aminoacylation"/>
    <property type="evidence" value="ECO:0007669"/>
    <property type="project" value="InterPro"/>
</dbReference>
<dbReference type="InterPro" id="IPR015803">
    <property type="entry name" value="Cys-tRNA-ligase"/>
</dbReference>
<dbReference type="GO" id="GO:0005524">
    <property type="term" value="F:ATP binding"/>
    <property type="evidence" value="ECO:0007669"/>
    <property type="project" value="UniProtKB-KW"/>
</dbReference>
<dbReference type="CDD" id="cd00672">
    <property type="entry name" value="CysRS_core"/>
    <property type="match status" value="1"/>
</dbReference>
<dbReference type="PANTHER" id="PTHR10890:SF3">
    <property type="entry name" value="CYSTEINE--TRNA LIGASE, CYTOPLASMIC"/>
    <property type="match status" value="1"/>
</dbReference>
<dbReference type="InterPro" id="IPR032678">
    <property type="entry name" value="tRNA-synt_1_cat_dom"/>
</dbReference>
<dbReference type="Gene3D" id="1.20.120.1910">
    <property type="entry name" value="Cysteine-tRNA ligase, C-terminal anti-codon recognition domain"/>
    <property type="match status" value="1"/>
</dbReference>
<dbReference type="NCBIfam" id="TIGR00435">
    <property type="entry name" value="cysS"/>
    <property type="match status" value="1"/>
</dbReference>
<feature type="region of interest" description="Disordered" evidence="12">
    <location>
        <begin position="661"/>
        <end position="706"/>
    </location>
</feature>
<dbReference type="GO" id="GO:0004817">
    <property type="term" value="F:cysteine-tRNA ligase activity"/>
    <property type="evidence" value="ECO:0007669"/>
    <property type="project" value="UniProtKB-EC"/>
</dbReference>
<dbReference type="InterPro" id="IPR014729">
    <property type="entry name" value="Rossmann-like_a/b/a_fold"/>
</dbReference>
<evidence type="ECO:0000256" key="12">
    <source>
        <dbReference type="SAM" id="MobiDB-lite"/>
    </source>
</evidence>
<sequence>MAKRVQPNWAPPSVGPDAPLLKLYNSLTRKKEVFIPINGQQITWYSCGPTVYDASHMGHARSYISFDILRRVLSNYFGYNIFYVMNITDIDDKIIKRARHTYLFKNYCSANKSASDVLEDMKEALADFQVKVTANTDPDKKVMLDNIVVKTNESINNLMKIVDSSSMSNIVDLIQNAREPLSDWLDKKYGADITDNKIFSELPSYWEDRFHEDMKNLNVLYPDVLTRVSEYVPQIIAYIQKIIDNKLAYEVNGSVYFDVAGFDKIDKHHYAKLVPEAYGDTSAINEAEGDLSVTADRLTEKRSPNDFALWKSSRVGEPSWDSPWGKGRPGWHIECSAMASDVLGSQIDIHTGGVDLKFPHHDNELAQSEAYYGNADWVKYFLHTGHLTIAGCKMSKSLKNFITIEQALARHTATQLRLAFLLHSWKDTLDYSDNTMDMAIGYEKMLNEFFLNVKDLTRHITTCEPRNCFNAWDSLANDLQGKFAKAQQAVHAALCDNIDTRTVLSILRDLISASNNYIKSCKFDNLHAMLLRRIAEYVTDIFHIFGAIKGPRGGIGFPLSASGVDLESTIMPYLTALAEFRDNVRDEAKSLKAIKLLQLCDQLRDATLPELGVRLEDREGAPSAVKVVGKDVLMKEREEKLRLEEEQKKKKAEQKLLQEQLKAQREAQSKINPKDMFKAETDKYSKFDDEGMPTHDQEGKELSKGQLKKLQKLYQTQLKKYTDYMQSVN</sequence>
<dbReference type="FunFam" id="1.20.120.1910:FF:000005">
    <property type="entry name" value="Cysteine-tRNA ligase, putative"/>
    <property type="match status" value="1"/>
</dbReference>
<protein>
    <recommendedName>
        <fullName evidence="11">Cysteine--tRNA ligase, cytoplasmic</fullName>
        <ecNumber evidence="2">6.1.1.16</ecNumber>
    </recommendedName>
    <alternativeName>
        <fullName evidence="10">Cysteinyl-tRNA synthetase</fullName>
    </alternativeName>
</protein>
<evidence type="ECO:0000256" key="11">
    <source>
        <dbReference type="ARBA" id="ARBA00039362"/>
    </source>
</evidence>
<evidence type="ECO:0000313" key="14">
    <source>
        <dbReference type="EMBL" id="NOV43940.1"/>
    </source>
</evidence>
<dbReference type="GO" id="GO:0046872">
    <property type="term" value="F:metal ion binding"/>
    <property type="evidence" value="ECO:0007669"/>
    <property type="project" value="UniProtKB-KW"/>
</dbReference>
<dbReference type="EC" id="6.1.1.16" evidence="2"/>
<dbReference type="EMBL" id="GIIL01000214">
    <property type="protein sequence ID" value="NOV43940.1"/>
    <property type="molecule type" value="Transcribed_RNA"/>
</dbReference>
<comment type="cofactor">
    <cofactor evidence="1">
        <name>Zn(2+)</name>
        <dbReference type="ChEBI" id="CHEBI:29105"/>
    </cofactor>
</comment>
<evidence type="ECO:0000256" key="10">
    <source>
        <dbReference type="ARBA" id="ARBA00031499"/>
    </source>
</evidence>
<accession>A0A6M2DE76</accession>
<keyword evidence="4" id="KW-0479">Metal-binding</keyword>
<evidence type="ECO:0000256" key="1">
    <source>
        <dbReference type="ARBA" id="ARBA00001947"/>
    </source>
</evidence>
<dbReference type="SUPFAM" id="SSF52374">
    <property type="entry name" value="Nucleotidylyl transferase"/>
    <property type="match status" value="1"/>
</dbReference>
<keyword evidence="5" id="KW-0547">Nucleotide-binding</keyword>
<evidence type="ECO:0000256" key="9">
    <source>
        <dbReference type="ARBA" id="ARBA00023146"/>
    </source>
</evidence>
<organism evidence="14">
    <name type="scientific">Xenopsylla cheopis</name>
    <name type="common">Oriental rat flea</name>
    <name type="synonym">Pulex cheopis</name>
    <dbReference type="NCBI Taxonomy" id="163159"/>
    <lineage>
        <taxon>Eukaryota</taxon>
        <taxon>Metazoa</taxon>
        <taxon>Ecdysozoa</taxon>
        <taxon>Arthropoda</taxon>
        <taxon>Hexapoda</taxon>
        <taxon>Insecta</taxon>
        <taxon>Pterygota</taxon>
        <taxon>Neoptera</taxon>
        <taxon>Endopterygota</taxon>
        <taxon>Siphonaptera</taxon>
        <taxon>Pulicidae</taxon>
        <taxon>Xenopsyllinae</taxon>
        <taxon>Xenopsylla</taxon>
    </lineage>
</organism>
<keyword evidence="6" id="KW-0862">Zinc</keyword>
<keyword evidence="3 14" id="KW-0436">Ligase</keyword>
<evidence type="ECO:0000256" key="2">
    <source>
        <dbReference type="ARBA" id="ARBA00012832"/>
    </source>
</evidence>
<dbReference type="Gene3D" id="3.40.50.620">
    <property type="entry name" value="HUPs"/>
    <property type="match status" value="2"/>
</dbReference>
<feature type="compositionally biased region" description="Basic and acidic residues" evidence="12">
    <location>
        <begin position="661"/>
        <end position="703"/>
    </location>
</feature>